<dbReference type="PANTHER" id="PTHR11559">
    <property type="entry name" value="CARBOXYLESTERASE"/>
    <property type="match status" value="1"/>
</dbReference>
<evidence type="ECO:0000256" key="1">
    <source>
        <dbReference type="ARBA" id="ARBA00005964"/>
    </source>
</evidence>
<dbReference type="Pfam" id="PF00135">
    <property type="entry name" value="COesterase"/>
    <property type="match status" value="1"/>
</dbReference>
<gene>
    <name evidence="5" type="ORF">B0H15DRAFT_882732</name>
</gene>
<sequence length="543" mass="58125">MLLLLSLLTSLLQWVCVDAGPAIRLGETTLVGLDVPTFRQDLFAGIPYAEPPLGNLRLSRPVLKASLDGATFDASAFGPACLQTDLPLSAMSEDCLTINILRPAGTPPDAKLPVMFWTYGGGFDEGFSQLYNGSGIVGQSVLRGTPVIYVNFNYRLGPLGFPQGQEADNGGALNLALRDQLTALEWVQLNIGTFGGDKDKVTVFGESAGAIMTSLLFLNSPITSLARAAIFESGSQATSALFTAERREPAWEGFVSGVASCASTATSGSTFECLRSANTTEIFAGLAAAKANATELFPWDPVIDGPGGLIPDLPSILFERGQFARLPFIAGTNLDEGTVFTTQSVNSTEQIFEAFVAMSLPSIDPETLNTSVEQLLQLYPDIPALGSPFNTGNETFGLSPQYKRASAIGGDLNFHSQRRFWMETAANAGVPTFGYLFTQPQPNNAPALGVSHGTEVFFVYGAPSDNSTSALTISRLMTDYWVSFATSLTPNDGLGIPRPQWTQFTPENKAVIQLNGANLTMIPDTFRAEQMAFINSNPVIWHH</sequence>
<evidence type="ECO:0000313" key="5">
    <source>
        <dbReference type="EMBL" id="KAJ7092851.1"/>
    </source>
</evidence>
<dbReference type="EC" id="3.1.1.-" evidence="3"/>
<protein>
    <recommendedName>
        <fullName evidence="3">Carboxylic ester hydrolase</fullName>
        <ecNumber evidence="3">3.1.1.-</ecNumber>
    </recommendedName>
</protein>
<dbReference type="InterPro" id="IPR050309">
    <property type="entry name" value="Type-B_Carboxylest/Lipase"/>
</dbReference>
<feature type="signal peptide" evidence="3">
    <location>
        <begin position="1"/>
        <end position="19"/>
    </location>
</feature>
<dbReference type="InterPro" id="IPR002018">
    <property type="entry name" value="CarbesteraseB"/>
</dbReference>
<dbReference type="EMBL" id="JARJCN010000017">
    <property type="protein sequence ID" value="KAJ7092851.1"/>
    <property type="molecule type" value="Genomic_DNA"/>
</dbReference>
<organism evidence="5 6">
    <name type="scientific">Mycena belliarum</name>
    <dbReference type="NCBI Taxonomy" id="1033014"/>
    <lineage>
        <taxon>Eukaryota</taxon>
        <taxon>Fungi</taxon>
        <taxon>Dikarya</taxon>
        <taxon>Basidiomycota</taxon>
        <taxon>Agaricomycotina</taxon>
        <taxon>Agaricomycetes</taxon>
        <taxon>Agaricomycetidae</taxon>
        <taxon>Agaricales</taxon>
        <taxon>Marasmiineae</taxon>
        <taxon>Mycenaceae</taxon>
        <taxon>Mycena</taxon>
    </lineage>
</organism>
<reference evidence="5" key="1">
    <citation type="submission" date="2023-03" db="EMBL/GenBank/DDBJ databases">
        <title>Massive genome expansion in bonnet fungi (Mycena s.s.) driven by repeated elements and novel gene families across ecological guilds.</title>
        <authorList>
            <consortium name="Lawrence Berkeley National Laboratory"/>
            <person name="Harder C.B."/>
            <person name="Miyauchi S."/>
            <person name="Viragh M."/>
            <person name="Kuo A."/>
            <person name="Thoen E."/>
            <person name="Andreopoulos B."/>
            <person name="Lu D."/>
            <person name="Skrede I."/>
            <person name="Drula E."/>
            <person name="Henrissat B."/>
            <person name="Morin E."/>
            <person name="Kohler A."/>
            <person name="Barry K."/>
            <person name="LaButti K."/>
            <person name="Morin E."/>
            <person name="Salamov A."/>
            <person name="Lipzen A."/>
            <person name="Mereny Z."/>
            <person name="Hegedus B."/>
            <person name="Baldrian P."/>
            <person name="Stursova M."/>
            <person name="Weitz H."/>
            <person name="Taylor A."/>
            <person name="Grigoriev I.V."/>
            <person name="Nagy L.G."/>
            <person name="Martin F."/>
            <person name="Kauserud H."/>
        </authorList>
    </citation>
    <scope>NUCLEOTIDE SEQUENCE</scope>
    <source>
        <strain evidence="5">CBHHK173m</strain>
    </source>
</reference>
<proteinExistence type="inferred from homology"/>
<name>A0AAD6U8A6_9AGAR</name>
<dbReference type="PROSITE" id="PS00941">
    <property type="entry name" value="CARBOXYLESTERASE_B_2"/>
    <property type="match status" value="1"/>
</dbReference>
<comment type="similarity">
    <text evidence="1 3">Belongs to the type-B carboxylesterase/lipase family.</text>
</comment>
<dbReference type="InterPro" id="IPR019826">
    <property type="entry name" value="Carboxylesterase_B_AS"/>
</dbReference>
<dbReference type="AlphaFoldDB" id="A0AAD6U8A6"/>
<feature type="domain" description="Carboxylesterase type B" evidence="4">
    <location>
        <begin position="33"/>
        <end position="533"/>
    </location>
</feature>
<evidence type="ECO:0000256" key="3">
    <source>
        <dbReference type="RuleBase" id="RU361235"/>
    </source>
</evidence>
<keyword evidence="6" id="KW-1185">Reference proteome</keyword>
<dbReference type="Gene3D" id="3.40.50.1820">
    <property type="entry name" value="alpha/beta hydrolase"/>
    <property type="match status" value="1"/>
</dbReference>
<evidence type="ECO:0000256" key="2">
    <source>
        <dbReference type="ARBA" id="ARBA00022801"/>
    </source>
</evidence>
<keyword evidence="2 3" id="KW-0378">Hydrolase</keyword>
<dbReference type="SUPFAM" id="SSF53474">
    <property type="entry name" value="alpha/beta-Hydrolases"/>
    <property type="match status" value="1"/>
</dbReference>
<accession>A0AAD6U8A6</accession>
<comment type="caution">
    <text evidence="5">The sequence shown here is derived from an EMBL/GenBank/DDBJ whole genome shotgun (WGS) entry which is preliminary data.</text>
</comment>
<evidence type="ECO:0000313" key="6">
    <source>
        <dbReference type="Proteomes" id="UP001222325"/>
    </source>
</evidence>
<dbReference type="Proteomes" id="UP001222325">
    <property type="component" value="Unassembled WGS sequence"/>
</dbReference>
<dbReference type="InterPro" id="IPR019819">
    <property type="entry name" value="Carboxylesterase_B_CS"/>
</dbReference>
<feature type="chain" id="PRO_5041781436" description="Carboxylic ester hydrolase" evidence="3">
    <location>
        <begin position="20"/>
        <end position="543"/>
    </location>
</feature>
<keyword evidence="3" id="KW-0732">Signal</keyword>
<evidence type="ECO:0000259" key="4">
    <source>
        <dbReference type="Pfam" id="PF00135"/>
    </source>
</evidence>
<dbReference type="InterPro" id="IPR029058">
    <property type="entry name" value="AB_hydrolase_fold"/>
</dbReference>
<dbReference type="PROSITE" id="PS00122">
    <property type="entry name" value="CARBOXYLESTERASE_B_1"/>
    <property type="match status" value="1"/>
</dbReference>
<dbReference type="GO" id="GO:0016787">
    <property type="term" value="F:hydrolase activity"/>
    <property type="evidence" value="ECO:0007669"/>
    <property type="project" value="UniProtKB-KW"/>
</dbReference>